<feature type="transmembrane region" description="Helical" evidence="1">
    <location>
        <begin position="260"/>
        <end position="280"/>
    </location>
</feature>
<dbReference type="HOGENOM" id="CLU_986849_0_0_1"/>
<keyword evidence="1" id="KW-0812">Transmembrane</keyword>
<keyword evidence="1" id="KW-0472">Membrane</keyword>
<gene>
    <name evidence="2" type="ORF">M378DRAFT_968517</name>
</gene>
<evidence type="ECO:0000313" key="3">
    <source>
        <dbReference type="Proteomes" id="UP000054549"/>
    </source>
</evidence>
<organism evidence="2 3">
    <name type="scientific">Amanita muscaria (strain Koide BX008)</name>
    <dbReference type="NCBI Taxonomy" id="946122"/>
    <lineage>
        <taxon>Eukaryota</taxon>
        <taxon>Fungi</taxon>
        <taxon>Dikarya</taxon>
        <taxon>Basidiomycota</taxon>
        <taxon>Agaricomycotina</taxon>
        <taxon>Agaricomycetes</taxon>
        <taxon>Agaricomycetidae</taxon>
        <taxon>Agaricales</taxon>
        <taxon>Pluteineae</taxon>
        <taxon>Amanitaceae</taxon>
        <taxon>Amanita</taxon>
    </lineage>
</organism>
<keyword evidence="1" id="KW-1133">Transmembrane helix</keyword>
<dbReference type="EMBL" id="KN818309">
    <property type="protein sequence ID" value="KIL59828.1"/>
    <property type="molecule type" value="Genomic_DNA"/>
</dbReference>
<dbReference type="InParanoid" id="A0A0C2WU02"/>
<sequence>MACSSSLPTLDLDKLYSAILDNAGEAMRREDKNGAETDLVTLRDVFGILVVLWENVRLANIPESFPIIECLLVLEKGKLDLILRKMHSILDIIPGKSIRVYHRSFFEFLQHSDQNKRHYIAYSIALQRFLVLLGRVGLRYMLRRCCGLLHDDEKKQAKYIRNMVLAFPRTFFRRSVNPTKLATFHALVHTFITVLLWMFSFWLSLDFWDYLIVSLVPPLYVSFVRYLLIMVLFLPIAFGCFFVSLKCYMSYIDQVDRSSLYPLFHPFLHPIFVTAIEILLSR</sequence>
<reference evidence="2 3" key="1">
    <citation type="submission" date="2014-04" db="EMBL/GenBank/DDBJ databases">
        <title>Evolutionary Origins and Diversification of the Mycorrhizal Mutualists.</title>
        <authorList>
            <consortium name="DOE Joint Genome Institute"/>
            <consortium name="Mycorrhizal Genomics Consortium"/>
            <person name="Kohler A."/>
            <person name="Kuo A."/>
            <person name="Nagy L.G."/>
            <person name="Floudas D."/>
            <person name="Copeland A."/>
            <person name="Barry K.W."/>
            <person name="Cichocki N."/>
            <person name="Veneault-Fourrey C."/>
            <person name="LaButti K."/>
            <person name="Lindquist E.A."/>
            <person name="Lipzen A."/>
            <person name="Lundell T."/>
            <person name="Morin E."/>
            <person name="Murat C."/>
            <person name="Riley R."/>
            <person name="Ohm R."/>
            <person name="Sun H."/>
            <person name="Tunlid A."/>
            <person name="Henrissat B."/>
            <person name="Grigoriev I.V."/>
            <person name="Hibbett D.S."/>
            <person name="Martin F."/>
        </authorList>
    </citation>
    <scope>NUCLEOTIDE SEQUENCE [LARGE SCALE GENOMIC DNA]</scope>
    <source>
        <strain evidence="2 3">Koide BX008</strain>
    </source>
</reference>
<dbReference type="Proteomes" id="UP000054549">
    <property type="component" value="Unassembled WGS sequence"/>
</dbReference>
<feature type="transmembrane region" description="Helical" evidence="1">
    <location>
        <begin position="223"/>
        <end position="248"/>
    </location>
</feature>
<evidence type="ECO:0000313" key="2">
    <source>
        <dbReference type="EMBL" id="KIL59828.1"/>
    </source>
</evidence>
<feature type="transmembrane region" description="Helical" evidence="1">
    <location>
        <begin position="181"/>
        <end position="203"/>
    </location>
</feature>
<proteinExistence type="predicted"/>
<dbReference type="AlphaFoldDB" id="A0A0C2WU02"/>
<evidence type="ECO:0000256" key="1">
    <source>
        <dbReference type="SAM" id="Phobius"/>
    </source>
</evidence>
<name>A0A0C2WU02_AMAMK</name>
<keyword evidence="3" id="KW-1185">Reference proteome</keyword>
<protein>
    <submittedName>
        <fullName evidence="2">Uncharacterized protein</fullName>
    </submittedName>
</protein>
<accession>A0A0C2WU02</accession>